<proteinExistence type="predicted"/>
<dbReference type="AlphaFoldDB" id="A0A951PZ94"/>
<dbReference type="Pfam" id="PF01850">
    <property type="entry name" value="PIN"/>
    <property type="match status" value="1"/>
</dbReference>
<organism evidence="2 3">
    <name type="scientific">Mojavia pulchra JT2-VF2</name>
    <dbReference type="NCBI Taxonomy" id="287848"/>
    <lineage>
        <taxon>Bacteria</taxon>
        <taxon>Bacillati</taxon>
        <taxon>Cyanobacteriota</taxon>
        <taxon>Cyanophyceae</taxon>
        <taxon>Nostocales</taxon>
        <taxon>Nostocaceae</taxon>
    </lineage>
</organism>
<protein>
    <submittedName>
        <fullName evidence="2">PIN domain-containing protein</fullName>
    </submittedName>
</protein>
<sequence length="153" mass="17816">MEFSIYLDVCCLNRPFDDQTQERIRLEAEAVRLILTNCQRGEWLLLTSQVIEVELKRTPDSARKDQMRLWTAFATSKIMINEQIESRGSQLAELGFKNYDALHIACAEAGNADIFLTTDDRMLRLAARCRNLLQVRLENPLQWVMEATHDRRD</sequence>
<evidence type="ECO:0000313" key="2">
    <source>
        <dbReference type="EMBL" id="MBW4563184.1"/>
    </source>
</evidence>
<dbReference type="InterPro" id="IPR002716">
    <property type="entry name" value="PIN_dom"/>
</dbReference>
<dbReference type="EMBL" id="JAHHHN010000011">
    <property type="protein sequence ID" value="MBW4563184.1"/>
    <property type="molecule type" value="Genomic_DNA"/>
</dbReference>
<dbReference type="SUPFAM" id="SSF88723">
    <property type="entry name" value="PIN domain-like"/>
    <property type="match status" value="1"/>
</dbReference>
<feature type="domain" description="PIN" evidence="1">
    <location>
        <begin position="5"/>
        <end position="126"/>
    </location>
</feature>
<name>A0A951PZ94_9NOST</name>
<evidence type="ECO:0000259" key="1">
    <source>
        <dbReference type="Pfam" id="PF01850"/>
    </source>
</evidence>
<dbReference type="Proteomes" id="UP000715781">
    <property type="component" value="Unassembled WGS sequence"/>
</dbReference>
<accession>A0A951PZ94</accession>
<comment type="caution">
    <text evidence="2">The sequence shown here is derived from an EMBL/GenBank/DDBJ whole genome shotgun (WGS) entry which is preliminary data.</text>
</comment>
<reference evidence="2" key="1">
    <citation type="submission" date="2021-05" db="EMBL/GenBank/DDBJ databases">
        <authorList>
            <person name="Pietrasiak N."/>
            <person name="Ward R."/>
            <person name="Stajich J.E."/>
            <person name="Kurbessoian T."/>
        </authorList>
    </citation>
    <scope>NUCLEOTIDE SEQUENCE</scope>
    <source>
        <strain evidence="2">JT2-VF2</strain>
    </source>
</reference>
<dbReference type="InterPro" id="IPR029060">
    <property type="entry name" value="PIN-like_dom_sf"/>
</dbReference>
<evidence type="ECO:0000313" key="3">
    <source>
        <dbReference type="Proteomes" id="UP000715781"/>
    </source>
</evidence>
<reference evidence="2" key="2">
    <citation type="journal article" date="2022" name="Microbiol. Resour. Announc.">
        <title>Metagenome Sequencing to Explore Phylogenomics of Terrestrial Cyanobacteria.</title>
        <authorList>
            <person name="Ward R.D."/>
            <person name="Stajich J.E."/>
            <person name="Johansen J.R."/>
            <person name="Huntemann M."/>
            <person name="Clum A."/>
            <person name="Foster B."/>
            <person name="Foster B."/>
            <person name="Roux S."/>
            <person name="Palaniappan K."/>
            <person name="Varghese N."/>
            <person name="Mukherjee S."/>
            <person name="Reddy T.B.K."/>
            <person name="Daum C."/>
            <person name="Copeland A."/>
            <person name="Chen I.A."/>
            <person name="Ivanova N.N."/>
            <person name="Kyrpides N.C."/>
            <person name="Shapiro N."/>
            <person name="Eloe-Fadrosh E.A."/>
            <person name="Pietrasiak N."/>
        </authorList>
    </citation>
    <scope>NUCLEOTIDE SEQUENCE</scope>
    <source>
        <strain evidence="2">JT2-VF2</strain>
    </source>
</reference>
<gene>
    <name evidence="2" type="ORF">KME32_18955</name>
</gene>